<evidence type="ECO:0008006" key="4">
    <source>
        <dbReference type="Google" id="ProtNLM"/>
    </source>
</evidence>
<dbReference type="PANTHER" id="PTHR39335:SF1">
    <property type="entry name" value="BLL4220 PROTEIN"/>
    <property type="match status" value="1"/>
</dbReference>
<dbReference type="InterPro" id="IPR005297">
    <property type="entry name" value="Lipoprotein_repeat"/>
</dbReference>
<dbReference type="OrthoDB" id="9800666at2"/>
<dbReference type="PIRSF" id="PIRSF029720">
    <property type="entry name" value="UCP029720"/>
    <property type="match status" value="1"/>
</dbReference>
<dbReference type="RefSeq" id="WP_054057812.1">
    <property type="nucleotide sequence ID" value="NZ_JAQMZR010000003.1"/>
</dbReference>
<accession>A0A0M9GFF7</accession>
<sequence length="126" mass="13320" precursor="true">MTNSSFSLKALMVAAVLALPALASAAEPAMAKGGMLVDHHGMTLYTFDKDAAGKSMCNGDPCETNWPPLAATATDKASGKWSVIKRDDGKLQWAYDGKPLYTFKADKKDGDMTGDGKGGVWHVAKP</sequence>
<dbReference type="InterPro" id="IPR014558">
    <property type="entry name" value="UCP029720"/>
</dbReference>
<reference evidence="2 3" key="1">
    <citation type="journal article" date="2015" name="PLoS ONE">
        <title>Rice-Infecting Pseudomonas Genomes Are Highly Accessorized and Harbor Multiple Putative Virulence Mechanisms to Cause Sheath Brown Rot.</title>
        <authorList>
            <person name="Quibod I.L."/>
            <person name="Grande G."/>
            <person name="Oreiro E.G."/>
            <person name="Borja F.N."/>
            <person name="Dossa G.S."/>
            <person name="Mauleon R."/>
            <person name="Cruz C.V."/>
            <person name="Oliva R."/>
        </authorList>
    </citation>
    <scope>NUCLEOTIDE SEQUENCE [LARGE SCALE GENOMIC DNA]</scope>
    <source>
        <strain evidence="2 3">IRRI 6609</strain>
    </source>
</reference>
<keyword evidence="1" id="KW-0732">Signal</keyword>
<evidence type="ECO:0000313" key="2">
    <source>
        <dbReference type="EMBL" id="KPA89901.1"/>
    </source>
</evidence>
<evidence type="ECO:0000313" key="3">
    <source>
        <dbReference type="Proteomes" id="UP000037931"/>
    </source>
</evidence>
<dbReference type="Pfam" id="PF03640">
    <property type="entry name" value="Lipoprotein_15"/>
    <property type="match status" value="2"/>
</dbReference>
<protein>
    <recommendedName>
        <fullName evidence="4">Lipoprotein with Yx(FWY)xxD motif</fullName>
    </recommendedName>
</protein>
<dbReference type="STRING" id="50340.PF66_03756"/>
<feature type="signal peptide" evidence="1">
    <location>
        <begin position="1"/>
        <end position="25"/>
    </location>
</feature>
<dbReference type="PANTHER" id="PTHR39335">
    <property type="entry name" value="BLL4220 PROTEIN"/>
    <property type="match status" value="1"/>
</dbReference>
<dbReference type="PATRIC" id="fig|50340.43.peg.1054"/>
<gene>
    <name evidence="2" type="ORF">PF66_03756</name>
</gene>
<keyword evidence="3" id="KW-1185">Reference proteome</keyword>
<dbReference type="GO" id="GO:0043448">
    <property type="term" value="P:alkane catabolic process"/>
    <property type="evidence" value="ECO:0007669"/>
    <property type="project" value="TreeGrafter"/>
</dbReference>
<dbReference type="EMBL" id="JSYZ01000014">
    <property type="protein sequence ID" value="KPA89901.1"/>
    <property type="molecule type" value="Genomic_DNA"/>
</dbReference>
<evidence type="ECO:0000256" key="1">
    <source>
        <dbReference type="SAM" id="SignalP"/>
    </source>
</evidence>
<proteinExistence type="predicted"/>
<dbReference type="Proteomes" id="UP000037931">
    <property type="component" value="Unassembled WGS sequence"/>
</dbReference>
<name>A0A0M9GFF7_9PSED</name>
<organism evidence="2 3">
    <name type="scientific">Pseudomonas asplenii</name>
    <dbReference type="NCBI Taxonomy" id="53407"/>
    <lineage>
        <taxon>Bacteria</taxon>
        <taxon>Pseudomonadati</taxon>
        <taxon>Pseudomonadota</taxon>
        <taxon>Gammaproteobacteria</taxon>
        <taxon>Pseudomonadales</taxon>
        <taxon>Pseudomonadaceae</taxon>
        <taxon>Pseudomonas</taxon>
    </lineage>
</organism>
<feature type="chain" id="PRO_5005836199" description="Lipoprotein with Yx(FWY)xxD motif" evidence="1">
    <location>
        <begin position="26"/>
        <end position="126"/>
    </location>
</feature>
<comment type="caution">
    <text evidence="2">The sequence shown here is derived from an EMBL/GenBank/DDBJ whole genome shotgun (WGS) entry which is preliminary data.</text>
</comment>
<dbReference type="AlphaFoldDB" id="A0A0M9GFF7"/>